<dbReference type="AlphaFoldDB" id="A0A2I1PDR1"/>
<reference evidence="1 2" key="1">
    <citation type="submission" date="2017-12" db="EMBL/GenBank/DDBJ databases">
        <title>Phylogenetic diversity of female urinary microbiome.</title>
        <authorList>
            <person name="Thomas-White K."/>
            <person name="Wolfe A.J."/>
        </authorList>
    </citation>
    <scope>NUCLEOTIDE SEQUENCE [LARGE SCALE GENOMIC DNA]</scope>
    <source>
        <strain evidence="1 2">UMB1298</strain>
    </source>
</reference>
<keyword evidence="2" id="KW-1185">Reference proteome</keyword>
<dbReference type="EMBL" id="PKIZ01000001">
    <property type="protein sequence ID" value="PKZ42773.1"/>
    <property type="molecule type" value="Genomic_DNA"/>
</dbReference>
<gene>
    <name evidence="1" type="ORF">CYJ76_00485</name>
</gene>
<sequence>MRSVSWTDRDRPALVTSDLTEAVHRIALPGASLAFTVEPGRHCTGRSVLTPQGTVRTEACARRRVVESGRQCSECAMADEFRPIHQVHRGGPAGEALRRYLDRPHWLYVATFADGAPKVGTASDHHKVARLDEQGAVRATYLARCADGLEVRRHEDAVTAGLGVPQTRTARRKAAALASPLPAARLDAVHAELVDRACHLLASRGLDPAPEPWVPPALHGPVLGEDRAGAPFAGHTPLPQDLTTGDHRLTVETLVGATALVRVNDETGGYLADLTRLVGRKLVPGPVDSPAVAHQDSLF</sequence>
<proteinExistence type="predicted"/>
<evidence type="ECO:0000313" key="1">
    <source>
        <dbReference type="EMBL" id="PKZ42773.1"/>
    </source>
</evidence>
<protein>
    <submittedName>
        <fullName evidence="1">DUF2797 domain-containing protein</fullName>
    </submittedName>
</protein>
<accession>A0A2I1PDR1</accession>
<comment type="caution">
    <text evidence="1">The sequence shown here is derived from an EMBL/GenBank/DDBJ whole genome shotgun (WGS) entry which is preliminary data.</text>
</comment>
<dbReference type="Proteomes" id="UP000234206">
    <property type="component" value="Unassembled WGS sequence"/>
</dbReference>
<name>A0A2I1PDR1_9MICO</name>
<organism evidence="1 2">
    <name type="scientific">Kytococcus schroeteri</name>
    <dbReference type="NCBI Taxonomy" id="138300"/>
    <lineage>
        <taxon>Bacteria</taxon>
        <taxon>Bacillati</taxon>
        <taxon>Actinomycetota</taxon>
        <taxon>Actinomycetes</taxon>
        <taxon>Micrococcales</taxon>
        <taxon>Kytococcaceae</taxon>
        <taxon>Kytococcus</taxon>
    </lineage>
</organism>
<evidence type="ECO:0000313" key="2">
    <source>
        <dbReference type="Proteomes" id="UP000234206"/>
    </source>
</evidence>